<dbReference type="EC" id="2.1.1.-" evidence="6"/>
<proteinExistence type="inferred from homology"/>
<evidence type="ECO:0000313" key="7">
    <source>
        <dbReference type="EMBL" id="OGC28311.1"/>
    </source>
</evidence>
<gene>
    <name evidence="6" type="primary">rsmG</name>
    <name evidence="7" type="ORF">A3K49_04945</name>
</gene>
<feature type="binding site" evidence="6">
    <location>
        <position position="126"/>
    </location>
    <ligand>
        <name>S-adenosyl-L-methionine</name>
        <dbReference type="ChEBI" id="CHEBI:59789"/>
    </ligand>
</feature>
<dbReference type="GO" id="GO:0070043">
    <property type="term" value="F:rRNA (guanine-N7-)-methyltransferase activity"/>
    <property type="evidence" value="ECO:0007669"/>
    <property type="project" value="UniProtKB-UniRule"/>
</dbReference>
<dbReference type="Proteomes" id="UP000178602">
    <property type="component" value="Unassembled WGS sequence"/>
</dbReference>
<dbReference type="PANTHER" id="PTHR31760:SF0">
    <property type="entry name" value="S-ADENOSYL-L-METHIONINE-DEPENDENT METHYLTRANSFERASES SUPERFAMILY PROTEIN"/>
    <property type="match status" value="1"/>
</dbReference>
<feature type="binding site" evidence="6">
    <location>
        <position position="63"/>
    </location>
    <ligand>
        <name>S-adenosyl-L-methionine</name>
        <dbReference type="ChEBI" id="CHEBI:59789"/>
    </ligand>
</feature>
<feature type="binding site" evidence="6">
    <location>
        <position position="58"/>
    </location>
    <ligand>
        <name>S-adenosyl-L-methionine</name>
        <dbReference type="ChEBI" id="CHEBI:59789"/>
    </ligand>
</feature>
<dbReference type="SUPFAM" id="SSF53335">
    <property type="entry name" value="S-adenosyl-L-methionine-dependent methyltransferases"/>
    <property type="match status" value="1"/>
</dbReference>
<keyword evidence="2 6" id="KW-0698">rRNA processing</keyword>
<dbReference type="FunFam" id="3.40.50.150:FF:000041">
    <property type="entry name" value="Ribosomal RNA small subunit methyltransferase G"/>
    <property type="match status" value="1"/>
</dbReference>
<feature type="binding site" evidence="6">
    <location>
        <begin position="81"/>
        <end position="83"/>
    </location>
    <ligand>
        <name>S-adenosyl-L-methionine</name>
        <dbReference type="ChEBI" id="CHEBI:59789"/>
    </ligand>
</feature>
<dbReference type="HAMAP" id="MF_00074">
    <property type="entry name" value="16SrRNA_methyltr_G"/>
    <property type="match status" value="1"/>
</dbReference>
<evidence type="ECO:0000256" key="5">
    <source>
        <dbReference type="ARBA" id="ARBA00022691"/>
    </source>
</evidence>
<evidence type="ECO:0000256" key="6">
    <source>
        <dbReference type="HAMAP-Rule" id="MF_00074"/>
    </source>
</evidence>
<evidence type="ECO:0000313" key="8">
    <source>
        <dbReference type="Proteomes" id="UP000178602"/>
    </source>
</evidence>
<evidence type="ECO:0000256" key="4">
    <source>
        <dbReference type="ARBA" id="ARBA00022679"/>
    </source>
</evidence>
<protein>
    <recommendedName>
        <fullName evidence="6">Ribosomal RNA small subunit methyltransferase G</fullName>
        <ecNumber evidence="6">2.1.1.-</ecNumber>
    </recommendedName>
    <alternativeName>
        <fullName evidence="6">16S rRNA 7-methylguanosine methyltransferase</fullName>
        <shortName evidence="6">16S rRNA m7G methyltransferase</shortName>
    </alternativeName>
</protein>
<keyword evidence="5 6" id="KW-0949">S-adenosyl-L-methionine</keyword>
<evidence type="ECO:0000256" key="1">
    <source>
        <dbReference type="ARBA" id="ARBA00022490"/>
    </source>
</evidence>
<dbReference type="PIRSF" id="PIRSF003078">
    <property type="entry name" value="GidB"/>
    <property type="match status" value="1"/>
</dbReference>
<dbReference type="InterPro" id="IPR003682">
    <property type="entry name" value="rRNA_ssu_MeTfrase_G"/>
</dbReference>
<comment type="caution">
    <text evidence="7">The sequence shown here is derived from an EMBL/GenBank/DDBJ whole genome shotgun (WGS) entry which is preliminary data.</text>
</comment>
<keyword evidence="1 6" id="KW-0963">Cytoplasm</keyword>
<name>A0A1F4T666_UNCSA</name>
<dbReference type="Pfam" id="PF02527">
    <property type="entry name" value="GidB"/>
    <property type="match status" value="1"/>
</dbReference>
<dbReference type="PANTHER" id="PTHR31760">
    <property type="entry name" value="S-ADENOSYL-L-METHIONINE-DEPENDENT METHYLTRANSFERASES SUPERFAMILY PROTEIN"/>
    <property type="match status" value="1"/>
</dbReference>
<dbReference type="CDD" id="cd02440">
    <property type="entry name" value="AdoMet_MTases"/>
    <property type="match status" value="1"/>
</dbReference>
<dbReference type="NCBIfam" id="TIGR00138">
    <property type="entry name" value="rsmG_gidB"/>
    <property type="match status" value="1"/>
</dbReference>
<reference evidence="7 8" key="1">
    <citation type="journal article" date="2016" name="Nat. Commun.">
        <title>Thousands of microbial genomes shed light on interconnected biogeochemical processes in an aquifer system.</title>
        <authorList>
            <person name="Anantharaman K."/>
            <person name="Brown C.T."/>
            <person name="Hug L.A."/>
            <person name="Sharon I."/>
            <person name="Castelle C.J."/>
            <person name="Probst A.J."/>
            <person name="Thomas B.C."/>
            <person name="Singh A."/>
            <person name="Wilkins M.J."/>
            <person name="Karaoz U."/>
            <person name="Brodie E.L."/>
            <person name="Williams K.H."/>
            <person name="Hubbard S.S."/>
            <person name="Banfield J.F."/>
        </authorList>
    </citation>
    <scope>NUCLEOTIDE SEQUENCE [LARGE SCALE GENOMIC DNA]</scope>
</reference>
<evidence type="ECO:0000256" key="2">
    <source>
        <dbReference type="ARBA" id="ARBA00022552"/>
    </source>
</evidence>
<comment type="similarity">
    <text evidence="6">Belongs to the methyltransferase superfamily. RNA methyltransferase RsmG family.</text>
</comment>
<dbReference type="EMBL" id="MEUG01000001">
    <property type="protein sequence ID" value="OGC28311.1"/>
    <property type="molecule type" value="Genomic_DNA"/>
</dbReference>
<dbReference type="InterPro" id="IPR029063">
    <property type="entry name" value="SAM-dependent_MTases_sf"/>
</dbReference>
<comment type="subcellular location">
    <subcellularLocation>
        <location evidence="6">Cytoplasm</location>
    </subcellularLocation>
</comment>
<comment type="function">
    <text evidence="6">Specifically methylates the N7 position of a guanine in 16S rRNA.</text>
</comment>
<dbReference type="Gene3D" id="3.40.50.150">
    <property type="entry name" value="Vaccinia Virus protein VP39"/>
    <property type="match status" value="1"/>
</dbReference>
<dbReference type="GO" id="GO:0005829">
    <property type="term" value="C:cytosol"/>
    <property type="evidence" value="ECO:0007669"/>
    <property type="project" value="TreeGrafter"/>
</dbReference>
<accession>A0A1F4T666</accession>
<keyword evidence="4 6" id="KW-0808">Transferase</keyword>
<feature type="binding site" evidence="6">
    <location>
        <begin position="109"/>
        <end position="110"/>
    </location>
    <ligand>
        <name>S-adenosyl-L-methionine</name>
        <dbReference type="ChEBI" id="CHEBI:59789"/>
    </ligand>
</feature>
<keyword evidence="3 6" id="KW-0489">Methyltransferase</keyword>
<sequence length="210" mass="23824">MNDRRLFEVYLKELIEWNKKFNLTSITDPEEVRRKHFDDSLLLLRSLDLNDGSVIDIGAGAGFPGIPLKIARPRIRLTLIEATKKKVEFMRHLVSLLDLQDVEVVWGRAEEALAGRREQFDLAVARAVADLTTLAEYCLPYVKLGGQFVAYKELAIEPEIKRAGNALKTLGGKFNRIDKHDARSLVFIDKISPTPPNFPRRSGMAKKRPL</sequence>
<evidence type="ECO:0000256" key="3">
    <source>
        <dbReference type="ARBA" id="ARBA00022603"/>
    </source>
</evidence>
<organism evidence="7 8">
    <name type="scientific">candidate division WOR-1 bacterium RIFOXYC12_FULL_54_18</name>
    <dbReference type="NCBI Taxonomy" id="1802584"/>
    <lineage>
        <taxon>Bacteria</taxon>
        <taxon>Bacillati</taxon>
        <taxon>Saganbacteria</taxon>
    </lineage>
</organism>
<dbReference type="AlphaFoldDB" id="A0A1F4T666"/>